<dbReference type="EMBL" id="CABP01000131">
    <property type="protein sequence ID" value="CBI05691.1"/>
    <property type="molecule type" value="Genomic_DNA"/>
</dbReference>
<proteinExistence type="predicted"/>
<protein>
    <submittedName>
        <fullName evidence="2">Uncharacterized protein</fullName>
    </submittedName>
</protein>
<name>E6QER5_9ZZZZ</name>
<organism evidence="2">
    <name type="scientific">mine drainage metagenome</name>
    <dbReference type="NCBI Taxonomy" id="410659"/>
    <lineage>
        <taxon>unclassified sequences</taxon>
        <taxon>metagenomes</taxon>
        <taxon>ecological metagenomes</taxon>
    </lineage>
</organism>
<accession>E6QER5</accession>
<sequence length="149" mass="16075">MKLDGTGNIGADPQAKAVYGTKPLPERYDAANFFGAKPLPLQWRRALPTLGSVPFRVRPVLRKEFFRVRTLEYLIRLAGFTAASAKLGGRDPASALSGRPAARPEFFRRGLRPLSRLFQTPHQPGDLASADHPGAGAAPGRTPCGDVRG</sequence>
<reference evidence="2" key="1">
    <citation type="submission" date="2009-10" db="EMBL/GenBank/DDBJ databases">
        <title>Diversity of trophic interactions inside an arsenic-rich microbial ecosystem.</title>
        <authorList>
            <person name="Bertin P.N."/>
            <person name="Heinrich-Salmeron A."/>
            <person name="Pelletier E."/>
            <person name="Goulhen-Chollet F."/>
            <person name="Arsene-Ploetze F."/>
            <person name="Gallien S."/>
            <person name="Calteau A."/>
            <person name="Vallenet D."/>
            <person name="Casiot C."/>
            <person name="Chane-Woon-Ming B."/>
            <person name="Giloteaux L."/>
            <person name="Barakat M."/>
            <person name="Bonnefoy V."/>
            <person name="Bruneel O."/>
            <person name="Chandler M."/>
            <person name="Cleiss J."/>
            <person name="Duran R."/>
            <person name="Elbaz-Poulichet F."/>
            <person name="Fonknechten N."/>
            <person name="Lauga B."/>
            <person name="Mornico D."/>
            <person name="Ortet P."/>
            <person name="Schaeffer C."/>
            <person name="Siguier P."/>
            <person name="Alexander Thil Smith A."/>
            <person name="Van Dorsselaer A."/>
            <person name="Weissenbach J."/>
            <person name="Medigue C."/>
            <person name="Le Paslier D."/>
        </authorList>
    </citation>
    <scope>NUCLEOTIDE SEQUENCE</scope>
</reference>
<gene>
    <name evidence="2" type="ORF">CARN5_0807</name>
</gene>
<feature type="region of interest" description="Disordered" evidence="1">
    <location>
        <begin position="118"/>
        <end position="149"/>
    </location>
</feature>
<dbReference type="AlphaFoldDB" id="E6QER5"/>
<comment type="caution">
    <text evidence="2">The sequence shown here is derived from an EMBL/GenBank/DDBJ whole genome shotgun (WGS) entry which is preliminary data.</text>
</comment>
<evidence type="ECO:0000256" key="1">
    <source>
        <dbReference type="SAM" id="MobiDB-lite"/>
    </source>
</evidence>
<evidence type="ECO:0000313" key="2">
    <source>
        <dbReference type="EMBL" id="CBI05691.1"/>
    </source>
</evidence>